<organism evidence="1 2">
    <name type="scientific">Plasmopara halstedii</name>
    <name type="common">Downy mildew of sunflower</name>
    <dbReference type="NCBI Taxonomy" id="4781"/>
    <lineage>
        <taxon>Eukaryota</taxon>
        <taxon>Sar</taxon>
        <taxon>Stramenopiles</taxon>
        <taxon>Oomycota</taxon>
        <taxon>Peronosporomycetes</taxon>
        <taxon>Peronosporales</taxon>
        <taxon>Peronosporaceae</taxon>
        <taxon>Plasmopara</taxon>
    </lineage>
</organism>
<name>A0A0P1AH35_PLAHL</name>
<protein>
    <submittedName>
        <fullName evidence="1">Uncharacterized protein</fullName>
    </submittedName>
</protein>
<accession>A0A0P1AH35</accession>
<dbReference type="AlphaFoldDB" id="A0A0P1AH35"/>
<dbReference type="EMBL" id="CCYD01000523">
    <property type="protein sequence ID" value="CEG40493.1"/>
    <property type="molecule type" value="Genomic_DNA"/>
</dbReference>
<reference evidence="2" key="1">
    <citation type="submission" date="2014-09" db="EMBL/GenBank/DDBJ databases">
        <authorList>
            <person name="Sharma Rahul"/>
            <person name="Thines Marco"/>
        </authorList>
    </citation>
    <scope>NUCLEOTIDE SEQUENCE [LARGE SCALE GENOMIC DNA]</scope>
</reference>
<evidence type="ECO:0000313" key="2">
    <source>
        <dbReference type="Proteomes" id="UP000054928"/>
    </source>
</evidence>
<dbReference type="RefSeq" id="XP_024576862.1">
    <property type="nucleotide sequence ID" value="XM_024726157.1"/>
</dbReference>
<evidence type="ECO:0000313" key="1">
    <source>
        <dbReference type="EMBL" id="CEG40493.1"/>
    </source>
</evidence>
<keyword evidence="2" id="KW-1185">Reference proteome</keyword>
<sequence>MTCGLTNALERDRFHEVYVEQLDKILARLRERICKLSGKKTEMVKKLRTLRIHEQQHTEVASFTSHRDLQPSTIWSGGADESQIY</sequence>
<dbReference type="GeneID" id="36405743"/>
<dbReference type="Proteomes" id="UP000054928">
    <property type="component" value="Unassembled WGS sequence"/>
</dbReference>
<proteinExistence type="predicted"/>